<protein>
    <recommendedName>
        <fullName evidence="4">Integral membrane protein</fullName>
    </recommendedName>
</protein>
<organism evidence="2 3">
    <name type="scientific">Streptomyces tardus</name>
    <dbReference type="NCBI Taxonomy" id="2780544"/>
    <lineage>
        <taxon>Bacteria</taxon>
        <taxon>Bacillati</taxon>
        <taxon>Actinomycetota</taxon>
        <taxon>Actinomycetes</taxon>
        <taxon>Kitasatosporales</taxon>
        <taxon>Streptomycetaceae</taxon>
        <taxon>Streptomyces</taxon>
    </lineage>
</organism>
<sequence length="151" mass="15228">MSKEAAAPAPAEPAEPGPIRPTRVIVAAVLVAIEGLALAGVGLQTLVMLLAGSEPDSVTQAVTGAITLLVLALLPLGTARGLWVLSKWSRGPAIFLQLLALPVGWQMAGSEGVLYVAGMATAVVAVAALVCLFHPKTHAVLRSEPGPADAG</sequence>
<feature type="transmembrane region" description="Helical" evidence="1">
    <location>
        <begin position="88"/>
        <end position="107"/>
    </location>
</feature>
<evidence type="ECO:0000313" key="2">
    <source>
        <dbReference type="EMBL" id="MBU7596483.1"/>
    </source>
</evidence>
<gene>
    <name evidence="2" type="ORF">JGS22_002210</name>
</gene>
<proteinExistence type="predicted"/>
<feature type="transmembrane region" description="Helical" evidence="1">
    <location>
        <begin position="113"/>
        <end position="133"/>
    </location>
</feature>
<reference evidence="2" key="1">
    <citation type="submission" date="2021-06" db="EMBL/GenBank/DDBJ databases">
        <title>Sequencing of actinobacteria type strains.</title>
        <authorList>
            <person name="Nguyen G.-S."/>
            <person name="Wentzel A."/>
        </authorList>
    </citation>
    <scope>NUCLEOTIDE SEQUENCE</scope>
    <source>
        <strain evidence="2">P38-E01</strain>
    </source>
</reference>
<keyword evidence="3" id="KW-1185">Reference proteome</keyword>
<evidence type="ECO:0008006" key="4">
    <source>
        <dbReference type="Google" id="ProtNLM"/>
    </source>
</evidence>
<feature type="transmembrane region" description="Helical" evidence="1">
    <location>
        <begin position="24"/>
        <end position="51"/>
    </location>
</feature>
<dbReference type="AlphaFoldDB" id="A0A949JAG9"/>
<keyword evidence="1" id="KW-0472">Membrane</keyword>
<comment type="caution">
    <text evidence="2">The sequence shown here is derived from an EMBL/GenBank/DDBJ whole genome shotgun (WGS) entry which is preliminary data.</text>
</comment>
<evidence type="ECO:0000313" key="3">
    <source>
        <dbReference type="Proteomes" id="UP000694501"/>
    </source>
</evidence>
<dbReference type="EMBL" id="JAELVF020000001">
    <property type="protein sequence ID" value="MBU7596483.1"/>
    <property type="molecule type" value="Genomic_DNA"/>
</dbReference>
<feature type="transmembrane region" description="Helical" evidence="1">
    <location>
        <begin position="57"/>
        <end position="76"/>
    </location>
</feature>
<name>A0A949JAG9_9ACTN</name>
<dbReference type="RefSeq" id="WP_211039017.1">
    <property type="nucleotide sequence ID" value="NZ_JAELVF020000001.1"/>
</dbReference>
<keyword evidence="1" id="KW-0812">Transmembrane</keyword>
<keyword evidence="1" id="KW-1133">Transmembrane helix</keyword>
<evidence type="ECO:0000256" key="1">
    <source>
        <dbReference type="SAM" id="Phobius"/>
    </source>
</evidence>
<dbReference type="Proteomes" id="UP000694501">
    <property type="component" value="Unassembled WGS sequence"/>
</dbReference>
<accession>A0A949JAG9</accession>